<reference evidence="6" key="2">
    <citation type="submission" date="2014-02" db="EMBL/GenBank/DDBJ databases">
        <authorList>
            <person name="Bao Y.-Y."/>
            <person name="Zhang C.-X."/>
        </authorList>
    </citation>
    <scope>NUCLEOTIDE SEQUENCE</scope>
</reference>
<dbReference type="InterPro" id="IPR051487">
    <property type="entry name" value="Ser/Thr_Proteases_Immune/Dev"/>
</dbReference>
<dbReference type="PANTHER" id="PTHR24256">
    <property type="entry name" value="TRYPTASE-RELATED"/>
    <property type="match status" value="1"/>
</dbReference>
<dbReference type="EMBL" id="KJ512142">
    <property type="protein sequence ID" value="AID60365.1"/>
    <property type="molecule type" value="mRNA"/>
</dbReference>
<dbReference type="OrthoDB" id="5918597at2759"/>
<reference evidence="6" key="1">
    <citation type="journal article" date="2014" name="BMC Genomics">
        <title>Genomic insights into the serine protease gene family and expression profile analysis in the planthopper, Nilaparvata lugens.</title>
        <authorList>
            <person name="Bao Y.Y."/>
            <person name="Qin X."/>
            <person name="Yu B."/>
            <person name="Chen L.B."/>
            <person name="Wang Z.C."/>
            <person name="Zhang C.X."/>
        </authorList>
    </citation>
    <scope>NUCLEOTIDE SEQUENCE</scope>
</reference>
<keyword evidence="3" id="KW-0325">Glycoprotein</keyword>
<dbReference type="PROSITE" id="PS00134">
    <property type="entry name" value="TRYPSIN_HIS"/>
    <property type="match status" value="1"/>
</dbReference>
<dbReference type="InterPro" id="IPR001254">
    <property type="entry name" value="Trypsin_dom"/>
</dbReference>
<dbReference type="Pfam" id="PF00089">
    <property type="entry name" value="Trypsin"/>
    <property type="match status" value="1"/>
</dbReference>
<keyword evidence="2" id="KW-1015">Disulfide bond</keyword>
<dbReference type="FunFam" id="2.40.10.10:FF:000028">
    <property type="entry name" value="Serine protease easter"/>
    <property type="match status" value="1"/>
</dbReference>
<keyword evidence="1" id="KW-0732">Signal</keyword>
<dbReference type="Gene3D" id="2.40.10.10">
    <property type="entry name" value="Trypsin-like serine proteases"/>
    <property type="match status" value="1"/>
</dbReference>
<evidence type="ECO:0000313" key="6">
    <source>
        <dbReference type="EMBL" id="AID60365.1"/>
    </source>
</evidence>
<evidence type="ECO:0000256" key="1">
    <source>
        <dbReference type="ARBA" id="ARBA00022729"/>
    </source>
</evidence>
<evidence type="ECO:0000256" key="2">
    <source>
        <dbReference type="ARBA" id="ARBA00023157"/>
    </source>
</evidence>
<dbReference type="SMART" id="SM00020">
    <property type="entry name" value="Tryp_SPc"/>
    <property type="match status" value="1"/>
</dbReference>
<feature type="domain" description="Peptidase S1" evidence="5">
    <location>
        <begin position="17"/>
        <end position="247"/>
    </location>
</feature>
<dbReference type="CDD" id="cd00190">
    <property type="entry name" value="Tryp_SPc"/>
    <property type="match status" value="1"/>
</dbReference>
<dbReference type="PRINTS" id="PR00722">
    <property type="entry name" value="CHYMOTRYPSIN"/>
</dbReference>
<dbReference type="InterPro" id="IPR018114">
    <property type="entry name" value="TRYPSIN_HIS"/>
</dbReference>
<dbReference type="InterPro" id="IPR043504">
    <property type="entry name" value="Peptidase_S1_PA_chymotrypsin"/>
</dbReference>
<accession>A0A068F7C5</accession>
<name>A0A068F7C5_NILLU</name>
<dbReference type="GO" id="GO:0004252">
    <property type="term" value="F:serine-type endopeptidase activity"/>
    <property type="evidence" value="ECO:0007669"/>
    <property type="project" value="InterPro"/>
</dbReference>
<dbReference type="InterPro" id="IPR001314">
    <property type="entry name" value="Peptidase_S1A"/>
</dbReference>
<dbReference type="SUPFAM" id="SSF50494">
    <property type="entry name" value="Trypsin-like serine proteases"/>
    <property type="match status" value="1"/>
</dbReference>
<evidence type="ECO:0000259" key="5">
    <source>
        <dbReference type="PROSITE" id="PS50240"/>
    </source>
</evidence>
<organism evidence="6">
    <name type="scientific">Nilaparvata lugens</name>
    <name type="common">Brown planthopper</name>
    <dbReference type="NCBI Taxonomy" id="108931"/>
    <lineage>
        <taxon>Eukaryota</taxon>
        <taxon>Metazoa</taxon>
        <taxon>Ecdysozoa</taxon>
        <taxon>Arthropoda</taxon>
        <taxon>Hexapoda</taxon>
        <taxon>Insecta</taxon>
        <taxon>Pterygota</taxon>
        <taxon>Neoptera</taxon>
        <taxon>Paraneoptera</taxon>
        <taxon>Hemiptera</taxon>
        <taxon>Auchenorrhyncha</taxon>
        <taxon>Fulgoroidea</taxon>
        <taxon>Delphacidae</taxon>
        <taxon>Delphacinae</taxon>
        <taxon>Nilaparvata</taxon>
    </lineage>
</organism>
<proteinExistence type="evidence at transcript level"/>
<dbReference type="PROSITE" id="PS50240">
    <property type="entry name" value="TRYPSIN_DOM"/>
    <property type="match status" value="1"/>
</dbReference>
<protein>
    <submittedName>
        <fullName evidence="6">Trypsin-31</fullName>
    </submittedName>
</protein>
<dbReference type="AlphaFoldDB" id="A0A068F7C5"/>
<dbReference type="GO" id="GO:0006508">
    <property type="term" value="P:proteolysis"/>
    <property type="evidence" value="ECO:0007669"/>
    <property type="project" value="InterPro"/>
</dbReference>
<comment type="similarity">
    <text evidence="4">Belongs to the peptidase S1 family. CLIP subfamily.</text>
</comment>
<sequence length="247" mass="27861">MCFPIACGVVNRVIPLIVGGRKISFNRYPWLVLVNFRNNYHCGGTLISSQHVLTAGHCVSFDDEEAVTPEHLSVVLGAHNLLNDDEHSRIYRRVEAIKLHANFHGDEVHDVHDIALLKLDKEVTYSRHVGPVCLPGALDAYDSHFITENLYKIPKGKVIGWGSKNYNGFISKIPSEVELDILSHEECEKVNEYDFDKHFIEERGSMFCAYTYKHDACKVARSGTLLLLHSFTTVKANGRENVLHCAD</sequence>
<dbReference type="InterPro" id="IPR009003">
    <property type="entry name" value="Peptidase_S1_PA"/>
</dbReference>
<evidence type="ECO:0000256" key="4">
    <source>
        <dbReference type="ARBA" id="ARBA00024195"/>
    </source>
</evidence>
<evidence type="ECO:0000256" key="3">
    <source>
        <dbReference type="ARBA" id="ARBA00023180"/>
    </source>
</evidence>